<feature type="transmembrane region" description="Helical" evidence="7">
    <location>
        <begin position="72"/>
        <end position="88"/>
    </location>
</feature>
<dbReference type="AlphaFoldDB" id="A0A1Y6CP95"/>
<keyword evidence="7" id="KW-0472">Membrane</keyword>
<keyword evidence="4" id="KW-0808">Transferase</keyword>
<evidence type="ECO:0000259" key="9">
    <source>
        <dbReference type="PROSITE" id="PS50894"/>
    </source>
</evidence>
<keyword evidence="3 6" id="KW-0597">Phosphoprotein</keyword>
<organism evidence="10 11">
    <name type="scientific">Pseudobacteriovorax antillogorgiicola</name>
    <dbReference type="NCBI Taxonomy" id="1513793"/>
    <lineage>
        <taxon>Bacteria</taxon>
        <taxon>Pseudomonadati</taxon>
        <taxon>Bdellovibrionota</taxon>
        <taxon>Oligoflexia</taxon>
        <taxon>Oligoflexales</taxon>
        <taxon>Pseudobacteriovoracaceae</taxon>
        <taxon>Pseudobacteriovorax</taxon>
    </lineage>
</organism>
<dbReference type="InterPro" id="IPR008207">
    <property type="entry name" value="Sig_transdc_His_kin_Hpt_dom"/>
</dbReference>
<keyword evidence="7" id="KW-0812">Transmembrane</keyword>
<dbReference type="STRING" id="1513793.SAMN06296036_13424"/>
<dbReference type="PROSITE" id="PS50894">
    <property type="entry name" value="HPT"/>
    <property type="match status" value="1"/>
</dbReference>
<dbReference type="EC" id="2.7.13.3" evidence="2"/>
<feature type="transmembrane region" description="Helical" evidence="7">
    <location>
        <begin position="42"/>
        <end position="60"/>
    </location>
</feature>
<feature type="modified residue" description="Phosphohistidine" evidence="6">
    <location>
        <position position="404"/>
    </location>
</feature>
<dbReference type="InterPro" id="IPR036890">
    <property type="entry name" value="HATPase_C_sf"/>
</dbReference>
<keyword evidence="7" id="KW-1133">Transmembrane helix</keyword>
<evidence type="ECO:0000313" key="11">
    <source>
        <dbReference type="Proteomes" id="UP000192907"/>
    </source>
</evidence>
<dbReference type="InterPro" id="IPR005467">
    <property type="entry name" value="His_kinase_dom"/>
</dbReference>
<dbReference type="Pfam" id="PF02518">
    <property type="entry name" value="HATPase_c"/>
    <property type="match status" value="1"/>
</dbReference>
<dbReference type="FunFam" id="3.30.565.10:FF:000016">
    <property type="entry name" value="Chemotaxis protein CheA, putative"/>
    <property type="match status" value="1"/>
</dbReference>
<evidence type="ECO:0000256" key="3">
    <source>
        <dbReference type="ARBA" id="ARBA00022553"/>
    </source>
</evidence>
<dbReference type="EMBL" id="FWZT01000034">
    <property type="protein sequence ID" value="SMF79971.1"/>
    <property type="molecule type" value="Genomic_DNA"/>
</dbReference>
<dbReference type="Gene3D" id="1.20.120.160">
    <property type="entry name" value="HPT domain"/>
    <property type="match status" value="1"/>
</dbReference>
<dbReference type="SUPFAM" id="SSF55874">
    <property type="entry name" value="ATPase domain of HSP90 chaperone/DNA topoisomerase II/histidine kinase"/>
    <property type="match status" value="1"/>
</dbReference>
<dbReference type="PANTHER" id="PTHR43395">
    <property type="entry name" value="SENSOR HISTIDINE KINASE CHEA"/>
    <property type="match status" value="1"/>
</dbReference>
<evidence type="ECO:0000259" key="8">
    <source>
        <dbReference type="PROSITE" id="PS50109"/>
    </source>
</evidence>
<feature type="transmembrane region" description="Helical" evidence="7">
    <location>
        <begin position="95"/>
        <end position="113"/>
    </location>
</feature>
<feature type="transmembrane region" description="Helical" evidence="7">
    <location>
        <begin position="181"/>
        <end position="198"/>
    </location>
</feature>
<accession>A0A1Y6CP95</accession>
<dbReference type="GO" id="GO:0000155">
    <property type="term" value="F:phosphorelay sensor kinase activity"/>
    <property type="evidence" value="ECO:0007669"/>
    <property type="project" value="UniProtKB-ARBA"/>
</dbReference>
<comment type="catalytic activity">
    <reaction evidence="1">
        <text>ATP + protein L-histidine = ADP + protein N-phospho-L-histidine.</text>
        <dbReference type="EC" id="2.7.13.3"/>
    </reaction>
</comment>
<keyword evidence="11" id="KW-1185">Reference proteome</keyword>
<evidence type="ECO:0000313" key="10">
    <source>
        <dbReference type="EMBL" id="SMF79971.1"/>
    </source>
</evidence>
<dbReference type="Proteomes" id="UP000192907">
    <property type="component" value="Unassembled WGS sequence"/>
</dbReference>
<evidence type="ECO:0000256" key="7">
    <source>
        <dbReference type="SAM" id="Phobius"/>
    </source>
</evidence>
<name>A0A1Y6CP95_9BACT</name>
<protein>
    <recommendedName>
        <fullName evidence="2">histidine kinase</fullName>
        <ecNumber evidence="2">2.7.13.3</ecNumber>
    </recommendedName>
</protein>
<dbReference type="InterPro" id="IPR051315">
    <property type="entry name" value="Bact_Chemotaxis_CheA"/>
</dbReference>
<feature type="domain" description="Histidine kinase" evidence="8">
    <location>
        <begin position="549"/>
        <end position="679"/>
    </location>
</feature>
<dbReference type="CDD" id="cd00088">
    <property type="entry name" value="HPT"/>
    <property type="match status" value="1"/>
</dbReference>
<dbReference type="Gene3D" id="3.30.565.10">
    <property type="entry name" value="Histidine kinase-like ATPase, C-terminal domain"/>
    <property type="match status" value="1"/>
</dbReference>
<evidence type="ECO:0000256" key="1">
    <source>
        <dbReference type="ARBA" id="ARBA00000085"/>
    </source>
</evidence>
<keyword evidence="5" id="KW-0418">Kinase</keyword>
<evidence type="ECO:0000256" key="5">
    <source>
        <dbReference type="ARBA" id="ARBA00022777"/>
    </source>
</evidence>
<evidence type="ECO:0000256" key="2">
    <source>
        <dbReference type="ARBA" id="ARBA00012438"/>
    </source>
</evidence>
<dbReference type="InterPro" id="IPR036641">
    <property type="entry name" value="HPT_dom_sf"/>
</dbReference>
<dbReference type="InterPro" id="IPR003594">
    <property type="entry name" value="HATPase_dom"/>
</dbReference>
<dbReference type="PANTHER" id="PTHR43395:SF10">
    <property type="entry name" value="CHEMOTAXIS PROTEIN CHEA"/>
    <property type="match status" value="1"/>
</dbReference>
<dbReference type="PRINTS" id="PR00344">
    <property type="entry name" value="BCTRLSENSOR"/>
</dbReference>
<gene>
    <name evidence="10" type="ORF">SAMN06296036_13424</name>
</gene>
<evidence type="ECO:0000256" key="4">
    <source>
        <dbReference type="ARBA" id="ARBA00022679"/>
    </source>
</evidence>
<dbReference type="Pfam" id="PF01627">
    <property type="entry name" value="Hpt"/>
    <property type="match status" value="1"/>
</dbReference>
<dbReference type="PROSITE" id="PS50109">
    <property type="entry name" value="HIS_KIN"/>
    <property type="match status" value="1"/>
</dbReference>
<proteinExistence type="predicted"/>
<feature type="domain" description="HPt" evidence="9">
    <location>
        <begin position="360"/>
        <end position="458"/>
    </location>
</feature>
<reference evidence="11" key="1">
    <citation type="submission" date="2017-04" db="EMBL/GenBank/DDBJ databases">
        <authorList>
            <person name="Varghese N."/>
            <person name="Submissions S."/>
        </authorList>
    </citation>
    <scope>NUCLEOTIDE SEQUENCE [LARGE SCALE GENOMIC DNA]</scope>
    <source>
        <strain evidence="11">RKEM611</strain>
    </source>
</reference>
<sequence>MSVRGGAIKNDSNKSPLIRLTAYFTPKQYVEGGFDARRRSRLLIMFSVILFLFGGIYATLYEFRYGAHRQAIQMYLSACLVIITPFVFKYSKSIYVAGNYMLILTFTLLNILLNSTGALYGSTFFWFPLIPSVAVILLGPRLGILWGALSIAAVSRVFIMQLGGVEFIHVIPENLRHQSNFTSYLGLSTIIPLLFGIYEKAKNKMLAEIHDAKREIVKQQTLAMEAHKSARVVLDNVSQALLLVDRDGKIHPEYSKPLETWFGAPQEGDVLWTFIGRKCPDFANWLELAWLQMNDGVLEPSLCLKQIPKDVKMKDGSYLEFDMQTLDGQHQVNHHANILIVISDITDRVKAEIAEESRRELLVIFEQLTQNREFTRETLIEIEDMIKALNSDETTPETERRLLHTLKGSSAVSGLISISRYSHSLEDKLMESRGRLSKKELDALHQKWNLLMQKVQPFLSQDDKDIVVTEEDLENLRLLVHGGESEAVILDAIDQLVQEPLSRRFKHLAVQIEQIAMNLGKGKIEIKIEDGGVRLPRQDWTYFWGNFIHAIRNAVDHGLETPMERKEQNKPESGQITLSSALEGDEIVIRLEDDGRGIDWDKIRARAKEANLPYNSDKDLLDAMFHDGITSRDSVSDVSGRGVGLAALKQCCDNMGGRIVVASEPTKGTRISFYFKRTVSSSNAA</sequence>
<dbReference type="SMART" id="SM00387">
    <property type="entry name" value="HATPase_c"/>
    <property type="match status" value="1"/>
</dbReference>
<feature type="transmembrane region" description="Helical" evidence="7">
    <location>
        <begin position="145"/>
        <end position="169"/>
    </location>
</feature>
<dbReference type="InterPro" id="IPR004358">
    <property type="entry name" value="Sig_transdc_His_kin-like_C"/>
</dbReference>
<dbReference type="SUPFAM" id="SSF47226">
    <property type="entry name" value="Histidine-containing phosphotransfer domain, HPT domain"/>
    <property type="match status" value="1"/>
</dbReference>
<dbReference type="RefSeq" id="WP_159455719.1">
    <property type="nucleotide sequence ID" value="NZ_FWZT01000034.1"/>
</dbReference>
<evidence type="ECO:0000256" key="6">
    <source>
        <dbReference type="PROSITE-ProRule" id="PRU00110"/>
    </source>
</evidence>